<dbReference type="Gene3D" id="2.180.10.10">
    <property type="entry name" value="RHS repeat-associated core"/>
    <property type="match status" value="1"/>
</dbReference>
<comment type="caution">
    <text evidence="2">The sequence shown here is derived from an EMBL/GenBank/DDBJ whole genome shotgun (WGS) entry which is preliminary data.</text>
</comment>
<evidence type="ECO:0000313" key="2">
    <source>
        <dbReference type="EMBL" id="MBB5622755.1"/>
    </source>
</evidence>
<protein>
    <recommendedName>
        <fullName evidence="4">YD repeat-containing protein</fullName>
    </recommendedName>
</protein>
<feature type="signal peptide" evidence="1">
    <location>
        <begin position="1"/>
        <end position="18"/>
    </location>
</feature>
<organism evidence="2 3">
    <name type="scientific">Pedobacter cryoconitis</name>
    <dbReference type="NCBI Taxonomy" id="188932"/>
    <lineage>
        <taxon>Bacteria</taxon>
        <taxon>Pseudomonadati</taxon>
        <taxon>Bacteroidota</taxon>
        <taxon>Sphingobacteriia</taxon>
        <taxon>Sphingobacteriales</taxon>
        <taxon>Sphingobacteriaceae</taxon>
        <taxon>Pedobacter</taxon>
    </lineage>
</organism>
<proteinExistence type="predicted"/>
<keyword evidence="1" id="KW-0732">Signal</keyword>
<reference evidence="2 3" key="1">
    <citation type="submission" date="2020-08" db="EMBL/GenBank/DDBJ databases">
        <title>Genomic Encyclopedia of Type Strains, Phase IV (KMG-V): Genome sequencing to study the core and pangenomes of soil and plant-associated prokaryotes.</title>
        <authorList>
            <person name="Whitman W."/>
        </authorList>
    </citation>
    <scope>NUCLEOTIDE SEQUENCE [LARGE SCALE GENOMIC DNA]</scope>
    <source>
        <strain evidence="2 3">MP7CTX6</strain>
    </source>
</reference>
<gene>
    <name evidence="2" type="ORF">HDE69_003833</name>
</gene>
<evidence type="ECO:0000313" key="3">
    <source>
        <dbReference type="Proteomes" id="UP000537718"/>
    </source>
</evidence>
<sequence length="1171" mass="133419">MKKIIVLLSFMAAVKCFGQTTQTSLISFKTPEVNAFNRLIEVPISQYTGVPNISIPLYEINIKGVNIPIKLDYHAGGIRVDQDATWVGLGWNLSYGGEISRKVRGIPDEYYYLEAGTKPGFGVDYFMKLPNIGPVGNAENQDMRQETIKMAKFGNTDFMPDEFYYSVLGNSGRFMFNQLENKFILFPKDDILITKYAGPARKLDSWNLKLPDGISVDLGKEGYTGQEGRVMASPATIVNSWRIKSVRNNYNDSITYSYDNFSYRMDKISGQEYKIHSVYPSTNETFTSNTLYSDSRLKTITFPGGKMEFVLGESKREDMPGSYLSEINIYNLQNILVKNIRFNYDYFNGDSYEILSMVNPLISNTVSDGYKNKRLKLNSISIKSGVDKPVNYVFDYYTQDKMPSKYSFSQDHWGFYNGIPNMLRSGFIPNLDARFQGGDRSVKPDYSNVFTLKSIVYPEGGKSEFIYENNTAGIQDIPSYLLQTYQDDNFTEKIAGVSVSSYSRNTHQTTPTKIEDRTRFFTKRFTIANGAYPVLNNTGWSVFTNFGISELENNTGYNEDNVYFSLERVNSDGTKTLIKSFNTTPKNFSRGMKRNGVDTAQLIMSPGTFELTAIVRYLNAVNSPADMQPYNLYFAVKWRELDPLKNMINVGGLRIKDINYYDSDNTRIKKKSYKYINPNLDSALPERTSGRLSSFPQYIQFKMNVVDKPRSIYDWIASIGSNSVLPLETTSGSYAGYEYVDEYDVDFLHPKNDLKTSYHFSYVQPYFSEFYAFRANGISDSKEWARGKLLYKNVYNKNAIVKSEVFGYNYWSPHLSNDTKEDYVEEINTDLISFQQVKASCMCNSEMPFPDDFYDVNLETNVNCVIFHYGAFDNHVMSEAHKPDPNGSIPGLTCDYYTRVPYFRHTTAFDKMKSKTITSYDLNGENPIVQIENYNYESTPVHYQLTKTTSDGSAGSTISLVNKYPLDLSLNGAAETGRLKLINNHQINALLSQSKMKNDRTDIIKTDYKVDAVTDLVVPALTKTNTLNNADEIRDVYYRYDNKGNVLSMGKESGLIINYIWSYNGQYPIAEIKNADYSIIESTLGKSSLETFSKSTPDKAAVDGFLEKLKAALPNAQITSYVYNPLVGLVSQTDAKGLTTYFEYDNLQRLKHIKDQFGNIIKRYDYHYKTQ</sequence>
<dbReference type="AlphaFoldDB" id="A0A7W8YWD2"/>
<evidence type="ECO:0008006" key="4">
    <source>
        <dbReference type="Google" id="ProtNLM"/>
    </source>
</evidence>
<feature type="chain" id="PRO_5030631090" description="YD repeat-containing protein" evidence="1">
    <location>
        <begin position="19"/>
        <end position="1171"/>
    </location>
</feature>
<accession>A0A7W8YWD2</accession>
<name>A0A7W8YWD2_9SPHI</name>
<evidence type="ECO:0000256" key="1">
    <source>
        <dbReference type="SAM" id="SignalP"/>
    </source>
</evidence>
<dbReference type="RefSeq" id="WP_183868751.1">
    <property type="nucleotide sequence ID" value="NZ_JACHCF010000009.1"/>
</dbReference>
<dbReference type="Proteomes" id="UP000537718">
    <property type="component" value="Unassembled WGS sequence"/>
</dbReference>
<dbReference type="EMBL" id="JACHCF010000009">
    <property type="protein sequence ID" value="MBB5622755.1"/>
    <property type="molecule type" value="Genomic_DNA"/>
</dbReference>